<name>A0A4R2E4U3_9BACT</name>
<dbReference type="OrthoDB" id="2242978at2"/>
<reference evidence="2 3" key="1">
    <citation type="submission" date="2019-03" db="EMBL/GenBank/DDBJ databases">
        <title>Genomic Encyclopedia of Archaeal and Bacterial Type Strains, Phase II (KMG-II): from individual species to whole genera.</title>
        <authorList>
            <person name="Goeker M."/>
        </authorList>
    </citation>
    <scope>NUCLEOTIDE SEQUENCE [LARGE SCALE GENOMIC DNA]</scope>
    <source>
        <strain evidence="2 3">RL-C</strain>
    </source>
</reference>
<dbReference type="Proteomes" id="UP000294830">
    <property type="component" value="Unassembled WGS sequence"/>
</dbReference>
<organism evidence="2 3">
    <name type="scientific">Acetobacteroides hydrogenigenes</name>
    <dbReference type="NCBI Taxonomy" id="979970"/>
    <lineage>
        <taxon>Bacteria</taxon>
        <taxon>Pseudomonadati</taxon>
        <taxon>Bacteroidota</taxon>
        <taxon>Bacteroidia</taxon>
        <taxon>Bacteroidales</taxon>
        <taxon>Rikenellaceae</taxon>
        <taxon>Acetobacteroides</taxon>
    </lineage>
</organism>
<keyword evidence="3" id="KW-1185">Reference proteome</keyword>
<gene>
    <name evidence="2" type="ORF">CLV25_1259</name>
</gene>
<comment type="caution">
    <text evidence="2">The sequence shown here is derived from an EMBL/GenBank/DDBJ whole genome shotgun (WGS) entry which is preliminary data.</text>
</comment>
<dbReference type="Gene3D" id="1.10.10.60">
    <property type="entry name" value="Homeodomain-like"/>
    <property type="match status" value="1"/>
</dbReference>
<dbReference type="RefSeq" id="WP_131840615.1">
    <property type="nucleotide sequence ID" value="NZ_SLWB01000025.1"/>
</dbReference>
<evidence type="ECO:0000256" key="1">
    <source>
        <dbReference type="SAM" id="MobiDB-lite"/>
    </source>
</evidence>
<evidence type="ECO:0000313" key="2">
    <source>
        <dbReference type="EMBL" id="TCN61626.1"/>
    </source>
</evidence>
<dbReference type="InterPro" id="IPR009057">
    <property type="entry name" value="Homeodomain-like_sf"/>
</dbReference>
<feature type="region of interest" description="Disordered" evidence="1">
    <location>
        <begin position="61"/>
        <end position="80"/>
    </location>
</feature>
<sequence length="129" mass="14825">MSANSRTNRVEVSFYSDEFKRMVVREHLEYGTPKDQLKAKYGIKGKSAILNWMRKFAYTNESPMSKQKPQHVTAAGSESEEIARLKAENERLLQALAHEQLHVQVLNTMIDIAERELKIPVRKKPGAKQ</sequence>
<proteinExistence type="predicted"/>
<dbReference type="AlphaFoldDB" id="A0A4R2E4U3"/>
<accession>A0A4R2E4U3</accession>
<protein>
    <submittedName>
        <fullName evidence="2">Transposase-like protein</fullName>
    </submittedName>
</protein>
<dbReference type="EMBL" id="SLWB01000025">
    <property type="protein sequence ID" value="TCN61626.1"/>
    <property type="molecule type" value="Genomic_DNA"/>
</dbReference>
<dbReference type="SUPFAM" id="SSF46689">
    <property type="entry name" value="Homeodomain-like"/>
    <property type="match status" value="1"/>
</dbReference>
<evidence type="ECO:0000313" key="3">
    <source>
        <dbReference type="Proteomes" id="UP000294830"/>
    </source>
</evidence>